<dbReference type="InterPro" id="IPR014032">
    <property type="entry name" value="Peptidase_A24A_bac"/>
</dbReference>
<keyword evidence="6 18" id="KW-0645">Protease</keyword>
<dbReference type="GO" id="GO:0004190">
    <property type="term" value="F:aspartic-type endopeptidase activity"/>
    <property type="evidence" value="ECO:0007669"/>
    <property type="project" value="UniProtKB-EC"/>
</dbReference>
<comment type="catalytic activity">
    <reaction evidence="14 18">
        <text>Typically cleaves a -Gly-|-Phe- bond to release an N-terminal, basic peptide of 5-8 residues from type IV prepilin, and then N-methylates the new N-terminal amino group, the methyl donor being S-adenosyl-L-methionine.</text>
        <dbReference type="EC" id="3.4.23.43"/>
    </reaction>
</comment>
<dbReference type="EC" id="3.4.23.43" evidence="15 18"/>
<dbReference type="GO" id="GO:0006465">
    <property type="term" value="P:signal peptide processing"/>
    <property type="evidence" value="ECO:0007669"/>
    <property type="project" value="TreeGrafter"/>
</dbReference>
<protein>
    <recommendedName>
        <fullName evidence="16 18">Prepilin leader peptidase/N-methyltransferase</fullName>
        <ecNumber evidence="18">2.1.1.-</ecNumber>
        <ecNumber evidence="15 18">3.4.23.43</ecNumber>
    </recommendedName>
</protein>
<evidence type="ECO:0000256" key="8">
    <source>
        <dbReference type="ARBA" id="ARBA00022691"/>
    </source>
</evidence>
<reference evidence="22 23" key="1">
    <citation type="submission" date="2020-07" db="EMBL/GenBank/DDBJ databases">
        <authorList>
            <person name="Maaloum M."/>
        </authorList>
    </citation>
    <scope>NUCLEOTIDE SEQUENCE [LARGE SCALE GENOMIC DNA]</scope>
    <source>
        <strain evidence="22 23">GCS-AN-3</strain>
    </source>
</reference>
<feature type="transmembrane region" description="Helical" evidence="19">
    <location>
        <begin position="152"/>
        <end position="171"/>
    </location>
</feature>
<accession>A0A853IVA9</accession>
<evidence type="ECO:0000256" key="11">
    <source>
        <dbReference type="ARBA" id="ARBA00022989"/>
    </source>
</evidence>
<evidence type="ECO:0000256" key="5">
    <source>
        <dbReference type="ARBA" id="ARBA00022603"/>
    </source>
</evidence>
<keyword evidence="11 19" id="KW-1133">Transmembrane helix</keyword>
<evidence type="ECO:0000256" key="12">
    <source>
        <dbReference type="ARBA" id="ARBA00023136"/>
    </source>
</evidence>
<keyword evidence="9 18" id="KW-0812">Transmembrane</keyword>
<evidence type="ECO:0000313" key="23">
    <source>
        <dbReference type="Proteomes" id="UP000589716"/>
    </source>
</evidence>
<evidence type="ECO:0000256" key="6">
    <source>
        <dbReference type="ARBA" id="ARBA00022670"/>
    </source>
</evidence>
<evidence type="ECO:0000256" key="7">
    <source>
        <dbReference type="ARBA" id="ARBA00022679"/>
    </source>
</evidence>
<keyword evidence="3" id="KW-1003">Cell membrane</keyword>
<dbReference type="GO" id="GO:0005886">
    <property type="term" value="C:plasma membrane"/>
    <property type="evidence" value="ECO:0007669"/>
    <property type="project" value="UniProtKB-SubCell"/>
</dbReference>
<dbReference type="GO" id="GO:0032259">
    <property type="term" value="P:methylation"/>
    <property type="evidence" value="ECO:0007669"/>
    <property type="project" value="UniProtKB-KW"/>
</dbReference>
<evidence type="ECO:0000256" key="17">
    <source>
        <dbReference type="RuleBase" id="RU003793"/>
    </source>
</evidence>
<evidence type="ECO:0000256" key="3">
    <source>
        <dbReference type="ARBA" id="ARBA00022475"/>
    </source>
</evidence>
<keyword evidence="12 19" id="KW-0472">Membrane</keyword>
<dbReference type="PANTHER" id="PTHR30487:SF0">
    <property type="entry name" value="PREPILIN LEADER PEPTIDASE_N-METHYLTRANSFERASE-RELATED"/>
    <property type="match status" value="1"/>
</dbReference>
<feature type="transmembrane region" description="Helical" evidence="19">
    <location>
        <begin position="177"/>
        <end position="198"/>
    </location>
</feature>
<dbReference type="EC" id="2.1.1.-" evidence="18"/>
<feature type="transmembrane region" description="Helical" evidence="19">
    <location>
        <begin position="119"/>
        <end position="140"/>
    </location>
</feature>
<feature type="domain" description="Prepilin peptidase A24 N-terminal" evidence="21">
    <location>
        <begin position="14"/>
        <end position="119"/>
    </location>
</feature>
<sequence length="280" mass="30543">MPEGIWLQAALGGLFGLLIGSFLNVVIYRLPKMMERQWAAECAEMTGQTPAPQERFNLVVPRSRCQKCGHQIRWLENIPVLSYVFLLGKCSACGTPISLRYPMVELVTGLLFAWCVWRWGWTWTAAAWCVFSAVLVALTLIDWDTTLLPDDLTLPLLWLGLIASALGITGVRLPDAVWGAVGGYMSLWLVYWGFKLATGKEGMGFGDFKLFAALGAWFGWQALVPIILMASVIGALVGIGMKLASSLREGGVVPFGPFLAMGGLTAMIFGPQSILRVIGL</sequence>
<comment type="caution">
    <text evidence="22">The sequence shown here is derived from an EMBL/GenBank/DDBJ whole genome shotgun (WGS) entry which is preliminary data.</text>
</comment>
<feature type="transmembrane region" description="Helical" evidence="19">
    <location>
        <begin position="6"/>
        <end position="28"/>
    </location>
</feature>
<evidence type="ECO:0000313" key="22">
    <source>
        <dbReference type="EMBL" id="NZA01417.1"/>
    </source>
</evidence>
<dbReference type="AlphaFoldDB" id="A0A853IVA9"/>
<dbReference type="InterPro" id="IPR050882">
    <property type="entry name" value="Prepilin_peptidase/N-MTase"/>
</dbReference>
<comment type="function">
    <text evidence="18">Plays an essential role in type IV pili and type II pseudopili formation by proteolytically removing the leader sequence from substrate proteins and subsequently monomethylating the alpha-amino group of the newly exposed N-terminal phenylalanine.</text>
</comment>
<evidence type="ECO:0000259" key="20">
    <source>
        <dbReference type="Pfam" id="PF01478"/>
    </source>
</evidence>
<keyword evidence="10 18" id="KW-0378">Hydrolase</keyword>
<evidence type="ECO:0000256" key="16">
    <source>
        <dbReference type="ARBA" id="ARBA00071870"/>
    </source>
</evidence>
<comment type="similarity">
    <text evidence="2 17">Belongs to the peptidase A24 family.</text>
</comment>
<evidence type="ECO:0000256" key="4">
    <source>
        <dbReference type="ARBA" id="ARBA00022519"/>
    </source>
</evidence>
<evidence type="ECO:0000259" key="21">
    <source>
        <dbReference type="Pfam" id="PF06750"/>
    </source>
</evidence>
<feature type="transmembrane region" description="Helical" evidence="19">
    <location>
        <begin position="210"/>
        <end position="239"/>
    </location>
</feature>
<evidence type="ECO:0000256" key="15">
    <source>
        <dbReference type="ARBA" id="ARBA00067082"/>
    </source>
</evidence>
<dbReference type="FunFam" id="1.20.120.1220:FF:000001">
    <property type="entry name" value="Type 4 prepilin-like proteins leader peptide-processing enzyme"/>
    <property type="match status" value="1"/>
</dbReference>
<dbReference type="PRINTS" id="PR00864">
    <property type="entry name" value="PREPILNPTASE"/>
</dbReference>
<dbReference type="Pfam" id="PF06750">
    <property type="entry name" value="A24_N_bact"/>
    <property type="match status" value="1"/>
</dbReference>
<feature type="transmembrane region" description="Helical" evidence="19">
    <location>
        <begin position="251"/>
        <end position="270"/>
    </location>
</feature>
<dbReference type="EMBL" id="JACCKX010000001">
    <property type="protein sequence ID" value="NZA01417.1"/>
    <property type="molecule type" value="Genomic_DNA"/>
</dbReference>
<keyword evidence="13 18" id="KW-0511">Multifunctional enzyme</keyword>
<dbReference type="PANTHER" id="PTHR30487">
    <property type="entry name" value="TYPE 4 PREPILIN-LIKE PROTEINS LEADER PEPTIDE-PROCESSING ENZYME"/>
    <property type="match status" value="1"/>
</dbReference>
<evidence type="ECO:0000256" key="2">
    <source>
        <dbReference type="ARBA" id="ARBA00005801"/>
    </source>
</evidence>
<keyword evidence="5 18" id="KW-0489">Methyltransferase</keyword>
<proteinExistence type="inferred from homology"/>
<organism evidence="22 23">
    <name type="scientific">Ottowia beijingensis</name>
    <dbReference type="NCBI Taxonomy" id="1207057"/>
    <lineage>
        <taxon>Bacteria</taxon>
        <taxon>Pseudomonadati</taxon>
        <taxon>Pseudomonadota</taxon>
        <taxon>Betaproteobacteria</taxon>
        <taxon>Burkholderiales</taxon>
        <taxon>Comamonadaceae</taxon>
        <taxon>Ottowia</taxon>
    </lineage>
</organism>
<dbReference type="Proteomes" id="UP000589716">
    <property type="component" value="Unassembled WGS sequence"/>
</dbReference>
<evidence type="ECO:0000256" key="13">
    <source>
        <dbReference type="ARBA" id="ARBA00023268"/>
    </source>
</evidence>
<keyword evidence="8" id="KW-0949">S-adenosyl-L-methionine</keyword>
<evidence type="ECO:0000256" key="1">
    <source>
        <dbReference type="ARBA" id="ARBA00004429"/>
    </source>
</evidence>
<evidence type="ECO:0000256" key="19">
    <source>
        <dbReference type="SAM" id="Phobius"/>
    </source>
</evidence>
<gene>
    <name evidence="22" type="ORF">H0I39_05920</name>
</gene>
<dbReference type="RefSeq" id="WP_180549896.1">
    <property type="nucleotide sequence ID" value="NZ_JACCKX010000001.1"/>
</dbReference>
<evidence type="ECO:0000256" key="18">
    <source>
        <dbReference type="RuleBase" id="RU003794"/>
    </source>
</evidence>
<name>A0A853IVA9_9BURK</name>
<dbReference type="Pfam" id="PF01478">
    <property type="entry name" value="Peptidase_A24"/>
    <property type="match status" value="1"/>
</dbReference>
<dbReference type="InterPro" id="IPR000045">
    <property type="entry name" value="Prepilin_IV_endopep_pep"/>
</dbReference>
<evidence type="ECO:0000256" key="10">
    <source>
        <dbReference type="ARBA" id="ARBA00022801"/>
    </source>
</evidence>
<dbReference type="GO" id="GO:0008168">
    <property type="term" value="F:methyltransferase activity"/>
    <property type="evidence" value="ECO:0007669"/>
    <property type="project" value="UniProtKB-KW"/>
</dbReference>
<feature type="domain" description="Prepilin type IV endopeptidase peptidase" evidence="20">
    <location>
        <begin position="129"/>
        <end position="239"/>
    </location>
</feature>
<keyword evidence="4" id="KW-0997">Cell inner membrane</keyword>
<dbReference type="InterPro" id="IPR010627">
    <property type="entry name" value="Prepilin_pept_A24_N"/>
</dbReference>
<comment type="subcellular location">
    <subcellularLocation>
        <location evidence="1">Cell inner membrane</location>
        <topology evidence="1">Multi-pass membrane protein</topology>
    </subcellularLocation>
    <subcellularLocation>
        <location evidence="18">Cell membrane</location>
        <topology evidence="18">Multi-pass membrane protein</topology>
    </subcellularLocation>
</comment>
<evidence type="ECO:0000256" key="9">
    <source>
        <dbReference type="ARBA" id="ARBA00022692"/>
    </source>
</evidence>
<evidence type="ECO:0000256" key="14">
    <source>
        <dbReference type="ARBA" id="ARBA00050401"/>
    </source>
</evidence>
<dbReference type="Gene3D" id="1.20.120.1220">
    <property type="match status" value="1"/>
</dbReference>
<keyword evidence="7 18" id="KW-0808">Transferase</keyword>
<keyword evidence="23" id="KW-1185">Reference proteome</keyword>